<sequence>MRVFTCERCGHTVGFDTQRCTACGAELGYEASSRNLRELLPTAVPAAFTLHDSGRMHWRCLNAAWGCNGILFAHTAAIWCRACALTRGRPDDERVDATGAWASAEAAKRRVIHQLDELGLPITPRSARSPHGLAFDFVALPGVGGITGVRDGVVTIDLAEVDDLYRDAERRRFGERFRSVLGHLRHELGHVEWGDLVRDAESMALFRSTFGDEREPYDAALERHYRAPVGDWDTERFVSAYASSHPAEDWAETFATYLQLLDLVETAVAHGLGVAARVGGRADGIDLDEVRRVWRDLSPALADLGAALGGHSGFPHDPSEGVMAKLSIVHRLVSRRVREAAADGPVGPVEGGANSSTMMVQT</sequence>
<protein>
    <submittedName>
        <fullName evidence="3">Unannotated protein</fullName>
    </submittedName>
</protein>
<dbReference type="InterPro" id="IPR011201">
    <property type="entry name" value="Zinc-ribbon_6_bact"/>
</dbReference>
<feature type="region of interest" description="Disordered" evidence="1">
    <location>
        <begin position="343"/>
        <end position="362"/>
    </location>
</feature>
<feature type="domain" description="Zinc-ribbon" evidence="2">
    <location>
        <begin position="3"/>
        <end position="92"/>
    </location>
</feature>
<dbReference type="Pfam" id="PF10005">
    <property type="entry name" value="Zn_ribbon_DZR_6"/>
    <property type="match status" value="1"/>
</dbReference>
<evidence type="ECO:0000256" key="1">
    <source>
        <dbReference type="SAM" id="MobiDB-lite"/>
    </source>
</evidence>
<gene>
    <name evidence="3" type="ORF">UFOPK1493_01514</name>
</gene>
<evidence type="ECO:0000259" key="2">
    <source>
        <dbReference type="Pfam" id="PF10005"/>
    </source>
</evidence>
<accession>A0A6J6D2L0</accession>
<dbReference type="Pfam" id="PF15887">
    <property type="entry name" value="Peptidase_Mx"/>
    <property type="match status" value="1"/>
</dbReference>
<reference evidence="3" key="1">
    <citation type="submission" date="2020-05" db="EMBL/GenBank/DDBJ databases">
        <authorList>
            <person name="Chiriac C."/>
            <person name="Salcher M."/>
            <person name="Ghai R."/>
            <person name="Kavagutti S V."/>
        </authorList>
    </citation>
    <scope>NUCLEOTIDE SEQUENCE</scope>
</reference>
<dbReference type="InterPro" id="IPR031321">
    <property type="entry name" value="UCP012641"/>
</dbReference>
<dbReference type="AlphaFoldDB" id="A0A6J6D2L0"/>
<feature type="compositionally biased region" description="Polar residues" evidence="1">
    <location>
        <begin position="353"/>
        <end position="362"/>
    </location>
</feature>
<organism evidence="3">
    <name type="scientific">freshwater metagenome</name>
    <dbReference type="NCBI Taxonomy" id="449393"/>
    <lineage>
        <taxon>unclassified sequences</taxon>
        <taxon>metagenomes</taxon>
        <taxon>ecological metagenomes</taxon>
    </lineage>
</organism>
<dbReference type="EMBL" id="CAEZSR010000046">
    <property type="protein sequence ID" value="CAB4557525.1"/>
    <property type="molecule type" value="Genomic_DNA"/>
</dbReference>
<name>A0A6J6D2L0_9ZZZZ</name>
<evidence type="ECO:0000313" key="3">
    <source>
        <dbReference type="EMBL" id="CAB4557525.1"/>
    </source>
</evidence>
<proteinExistence type="predicted"/>